<dbReference type="GO" id="GO:0051536">
    <property type="term" value="F:iron-sulfur cluster binding"/>
    <property type="evidence" value="ECO:0007669"/>
    <property type="project" value="UniProtKB-KW"/>
</dbReference>
<evidence type="ECO:0000256" key="2">
    <source>
        <dbReference type="ARBA" id="ARBA00022723"/>
    </source>
</evidence>
<keyword evidence="3" id="KW-0249">Electron transport</keyword>
<dbReference type="EMBL" id="CP072522">
    <property type="protein sequence ID" value="QTO23365.1"/>
    <property type="molecule type" value="Genomic_DNA"/>
</dbReference>
<sequence>MDRHAAARDRGDRCPSYRPAGWCAGRPHNGSSAEAAGAWRARLSHWTIPDRLRAESRNCVHRKTCDNKDPTQNIVRVTPEGSGGSNYPNM</sequence>
<dbReference type="RefSeq" id="WP_209392565.1">
    <property type="nucleotide sequence ID" value="NZ_CP072522.1"/>
</dbReference>
<evidence type="ECO:0000256" key="4">
    <source>
        <dbReference type="ARBA" id="ARBA00023004"/>
    </source>
</evidence>
<evidence type="ECO:0000259" key="7">
    <source>
        <dbReference type="Pfam" id="PF05187"/>
    </source>
</evidence>
<dbReference type="AlphaFoldDB" id="A0A8A8DE31"/>
<name>A0A8A8DE31_9BURK</name>
<proteinExistence type="predicted"/>
<keyword evidence="1" id="KW-0813">Transport</keyword>
<feature type="region of interest" description="Disordered" evidence="6">
    <location>
        <begin position="70"/>
        <end position="90"/>
    </location>
</feature>
<keyword evidence="5" id="KW-0411">Iron-sulfur</keyword>
<reference evidence="8" key="2">
    <citation type="submission" date="2021-03" db="EMBL/GenBank/DDBJ databases">
        <title>Complete genome sequence of Burkholderia seminalis 869T2.</title>
        <authorList>
            <person name="Hung S.-H."/>
            <person name="Huang C.-T."/>
            <person name="Huang C.-C."/>
            <person name="Kuo C.-H."/>
        </authorList>
    </citation>
    <scope>NUCLEOTIDE SEQUENCE</scope>
    <source>
        <strain evidence="8">869T2</strain>
    </source>
</reference>
<keyword evidence="2" id="KW-0479">Metal-binding</keyword>
<dbReference type="GO" id="GO:0046872">
    <property type="term" value="F:metal ion binding"/>
    <property type="evidence" value="ECO:0007669"/>
    <property type="project" value="UniProtKB-KW"/>
</dbReference>
<keyword evidence="9" id="KW-1185">Reference proteome</keyword>
<gene>
    <name evidence="8" type="ORF">DT99_035495</name>
</gene>
<organism evidence="8 9">
    <name type="scientific">Burkholderia seminalis</name>
    <dbReference type="NCBI Taxonomy" id="488731"/>
    <lineage>
        <taxon>Bacteria</taxon>
        <taxon>Pseudomonadati</taxon>
        <taxon>Pseudomonadota</taxon>
        <taxon>Betaproteobacteria</taxon>
        <taxon>Burkholderiales</taxon>
        <taxon>Burkholderiaceae</taxon>
        <taxon>Burkholderia</taxon>
        <taxon>Burkholderia cepacia complex</taxon>
    </lineage>
</organism>
<dbReference type="Pfam" id="PF05187">
    <property type="entry name" value="Fer4_ETF_QO"/>
    <property type="match status" value="1"/>
</dbReference>
<evidence type="ECO:0000256" key="3">
    <source>
        <dbReference type="ARBA" id="ARBA00022982"/>
    </source>
</evidence>
<evidence type="ECO:0000313" key="9">
    <source>
        <dbReference type="Proteomes" id="UP000027834"/>
    </source>
</evidence>
<feature type="domain" description="ETF-QO/FixX C-terminal" evidence="7">
    <location>
        <begin position="50"/>
        <end position="87"/>
    </location>
</feature>
<dbReference type="InterPro" id="IPR007859">
    <property type="entry name" value="ETF-QO/FixX_C"/>
</dbReference>
<dbReference type="Gene3D" id="3.30.70.20">
    <property type="match status" value="1"/>
</dbReference>
<evidence type="ECO:0000256" key="1">
    <source>
        <dbReference type="ARBA" id="ARBA00022448"/>
    </source>
</evidence>
<accession>A0A8A8DE31</accession>
<dbReference type="SUPFAM" id="SSF54862">
    <property type="entry name" value="4Fe-4S ferredoxins"/>
    <property type="match status" value="1"/>
</dbReference>
<evidence type="ECO:0000256" key="5">
    <source>
        <dbReference type="ARBA" id="ARBA00023014"/>
    </source>
</evidence>
<evidence type="ECO:0000256" key="6">
    <source>
        <dbReference type="SAM" id="MobiDB-lite"/>
    </source>
</evidence>
<dbReference type="Proteomes" id="UP000027834">
    <property type="component" value="Chromosome 3"/>
</dbReference>
<protein>
    <submittedName>
        <fullName evidence="8">4Fe-4S dicluster domain-containing protein</fullName>
    </submittedName>
</protein>
<keyword evidence="4" id="KW-0408">Iron</keyword>
<reference evidence="8" key="1">
    <citation type="submission" date="2014-04" db="EMBL/GenBank/DDBJ databases">
        <authorList>
            <person name="Ho Y.-N."/>
            <person name="Huang C.-C."/>
        </authorList>
    </citation>
    <scope>NUCLEOTIDE SEQUENCE</scope>
    <source>
        <strain evidence="8">869T2</strain>
    </source>
</reference>
<evidence type="ECO:0000313" key="8">
    <source>
        <dbReference type="EMBL" id="QTO23365.1"/>
    </source>
</evidence>